<sequence>MSSKTSRIDSLLSPDGDDGSTRNRLSMDELLATEQKNEERSLETDLSRKKTTRTRIRSNVHSACPSFIPSSLDAEARAHQALRPHCLETVVASFAARACSCHPLLPNRCVHEETARQDSVSRPRQRIQPSGSDTDVKVASRDEGAQVDKFPPQDAAKIKQKERLVLATAVDVDVAWASTSSLSPTSCTTT</sequence>
<organism evidence="1 2">
    <name type="scientific">Peronosclerospora sorghi</name>
    <dbReference type="NCBI Taxonomy" id="230839"/>
    <lineage>
        <taxon>Eukaryota</taxon>
        <taxon>Sar</taxon>
        <taxon>Stramenopiles</taxon>
        <taxon>Oomycota</taxon>
        <taxon>Peronosporomycetes</taxon>
        <taxon>Peronosporales</taxon>
        <taxon>Peronosporaceae</taxon>
        <taxon>Peronosclerospora</taxon>
    </lineage>
</organism>
<dbReference type="EMBL" id="CM047591">
    <property type="protein sequence ID" value="KAI9918620.1"/>
    <property type="molecule type" value="Genomic_DNA"/>
</dbReference>
<dbReference type="Proteomes" id="UP001163321">
    <property type="component" value="Chromosome 12"/>
</dbReference>
<name>A0ACC0WKR1_9STRA</name>
<gene>
    <name evidence="1" type="ORF">PsorP6_012106</name>
</gene>
<accession>A0ACC0WKR1</accession>
<comment type="caution">
    <text evidence="1">The sequence shown here is derived from an EMBL/GenBank/DDBJ whole genome shotgun (WGS) entry which is preliminary data.</text>
</comment>
<keyword evidence="2" id="KW-1185">Reference proteome</keyword>
<reference evidence="1 2" key="1">
    <citation type="journal article" date="2022" name="bioRxiv">
        <title>The genome of the oomycete Peronosclerospora sorghi, a cosmopolitan pathogen of maize and sorghum, is inflated with dispersed pseudogenes.</title>
        <authorList>
            <person name="Fletcher K."/>
            <person name="Martin F."/>
            <person name="Isakeit T."/>
            <person name="Cavanaugh K."/>
            <person name="Magill C."/>
            <person name="Michelmore R."/>
        </authorList>
    </citation>
    <scope>NUCLEOTIDE SEQUENCE [LARGE SCALE GENOMIC DNA]</scope>
    <source>
        <strain evidence="1">P6</strain>
    </source>
</reference>
<evidence type="ECO:0000313" key="1">
    <source>
        <dbReference type="EMBL" id="KAI9918620.1"/>
    </source>
</evidence>
<evidence type="ECO:0000313" key="2">
    <source>
        <dbReference type="Proteomes" id="UP001163321"/>
    </source>
</evidence>
<protein>
    <submittedName>
        <fullName evidence="1">Uncharacterized protein</fullName>
    </submittedName>
</protein>
<proteinExistence type="predicted"/>